<dbReference type="InterPro" id="IPR038577">
    <property type="entry name" value="GT10-like_C_sf"/>
</dbReference>
<keyword evidence="9" id="KW-0325">Glycoprotein</keyword>
<keyword evidence="3 11" id="KW-0328">Glycosyltransferase</keyword>
<evidence type="ECO:0000259" key="12">
    <source>
        <dbReference type="Pfam" id="PF00852"/>
    </source>
</evidence>
<evidence type="ECO:0000313" key="15">
    <source>
        <dbReference type="Proteomes" id="UP000663845"/>
    </source>
</evidence>
<comment type="caution">
    <text evidence="11">Lacks conserved residue(s) required for the propagation of feature annotation.</text>
</comment>
<evidence type="ECO:0000256" key="9">
    <source>
        <dbReference type="ARBA" id="ARBA00023180"/>
    </source>
</evidence>
<dbReference type="InterPro" id="IPR055270">
    <property type="entry name" value="Glyco_tran_10_C"/>
</dbReference>
<comment type="similarity">
    <text evidence="2 11">Belongs to the glycosyltransferase 10 family.</text>
</comment>
<comment type="subcellular location">
    <subcellularLocation>
        <location evidence="10">Endomembrane system</location>
        <topology evidence="10">Single-pass type II membrane protein</topology>
    </subcellularLocation>
    <subcellularLocation>
        <location evidence="11">Golgi apparatus</location>
        <location evidence="11">Golgi stack membrane</location>
        <topology evidence="11">Single-pass type II membrane protein</topology>
    </subcellularLocation>
</comment>
<keyword evidence="8 11" id="KW-0472">Membrane</keyword>
<evidence type="ECO:0000256" key="5">
    <source>
        <dbReference type="ARBA" id="ARBA00022692"/>
    </source>
</evidence>
<organism evidence="14 15">
    <name type="scientific">Adineta steineri</name>
    <dbReference type="NCBI Taxonomy" id="433720"/>
    <lineage>
        <taxon>Eukaryota</taxon>
        <taxon>Metazoa</taxon>
        <taxon>Spiralia</taxon>
        <taxon>Gnathifera</taxon>
        <taxon>Rotifera</taxon>
        <taxon>Eurotatoria</taxon>
        <taxon>Bdelloidea</taxon>
        <taxon>Adinetida</taxon>
        <taxon>Adinetidae</taxon>
        <taxon>Adineta</taxon>
    </lineage>
</organism>
<accession>A0A814FCR8</accession>
<dbReference type="EMBL" id="CAJNOG010000125">
    <property type="protein sequence ID" value="CAF0979565.1"/>
    <property type="molecule type" value="Genomic_DNA"/>
</dbReference>
<evidence type="ECO:0000259" key="13">
    <source>
        <dbReference type="Pfam" id="PF17039"/>
    </source>
</evidence>
<protein>
    <recommendedName>
        <fullName evidence="11">Fucosyltransferase</fullName>
        <ecNumber evidence="11">2.4.1.-</ecNumber>
    </recommendedName>
</protein>
<sequence length="597" mass="71405">MFMYILKRWTCRKISLFTVLILMLCYMSYYYSITKVNQPYIPNIRIRSIGNILFKKISIVHYTPFFLELNFLDNMFMYILKRWTCRKISLFTVLILMLCYMSYYYSITKVNQPYIPNIRIRSIGNILFKKISIVHYTTTFGKRTDSHSDLFNTNLKQICEILDPEEYLYADSAIVSLVDFVRFPSLSNKNISYRNKYQSQLWLLHIEESPRNSYRTVQMNNIIDLDDWFNLTTTLRPESDLHIQYKGYRIKPEIINLITNKLNLTHNYHPTNSKIFKEINIFKNESSIYLKTLASILNKEFNDRQNNYLKACPFTCNQPLSNDLVQSLQPYLKPIIPHILSRDIVHIAWFVSNCYSHSGREEYVSKLRSQPGIRVDIYGECSSIFNKHFVPIQCRKGTPKCMEETLSNYRFYLAFENSKCDTYITEKYWMQGLSGKAIPIVLGAKREQYQRIAVPNSYIHVDNYQTIEQLAHKLHRLNKNDSEYIKYLQWTQLYDLGGDYSPTARYDMYSTLCFLGHYQRLHAMKQHTKPRTYLLKRIRQIFDLENVRLPNFNWETARTKLIKISKFHNPKVNCWDNDYPTFLKRAYNFFFLWSKLF</sequence>
<feature type="domain" description="Fucosyltransferase C-terminal" evidence="12">
    <location>
        <begin position="346"/>
        <end position="518"/>
    </location>
</feature>
<dbReference type="PANTHER" id="PTHR11929:SF226">
    <property type="entry name" value="ATP-DEPENDENT DNA HELICASE-RELATED"/>
    <property type="match status" value="1"/>
</dbReference>
<name>A0A814FCR8_9BILA</name>
<dbReference type="PANTHER" id="PTHR11929">
    <property type="entry name" value="ALPHA- 1,3 -FUCOSYLTRANSFERASE"/>
    <property type="match status" value="1"/>
</dbReference>
<evidence type="ECO:0000256" key="7">
    <source>
        <dbReference type="ARBA" id="ARBA00022989"/>
    </source>
</evidence>
<dbReference type="FunFam" id="3.40.50.11660:FF:000002">
    <property type="entry name" value="Alpha-(1,3)-fucosyltransferase"/>
    <property type="match status" value="1"/>
</dbReference>
<keyword evidence="11" id="KW-0333">Golgi apparatus</keyword>
<reference evidence="14" key="1">
    <citation type="submission" date="2021-02" db="EMBL/GenBank/DDBJ databases">
        <authorList>
            <person name="Nowell W R."/>
        </authorList>
    </citation>
    <scope>NUCLEOTIDE SEQUENCE</scope>
</reference>
<dbReference type="SUPFAM" id="SSF53756">
    <property type="entry name" value="UDP-Glycosyltransferase/glycogen phosphorylase"/>
    <property type="match status" value="1"/>
</dbReference>
<dbReference type="EC" id="2.4.1.-" evidence="11"/>
<comment type="caution">
    <text evidence="14">The sequence shown here is derived from an EMBL/GenBank/DDBJ whole genome shotgun (WGS) entry which is preliminary data.</text>
</comment>
<keyword evidence="4 11" id="KW-0808">Transferase</keyword>
<keyword evidence="6" id="KW-0735">Signal-anchor</keyword>
<comment type="pathway">
    <text evidence="1">Protein modification; protein glycosylation.</text>
</comment>
<gene>
    <name evidence="14" type="ORF">JYZ213_LOCUS14849</name>
</gene>
<feature type="domain" description="Fucosyltransferase N-terminal" evidence="13">
    <location>
        <begin position="133"/>
        <end position="246"/>
    </location>
</feature>
<dbReference type="Proteomes" id="UP000663845">
    <property type="component" value="Unassembled WGS sequence"/>
</dbReference>
<evidence type="ECO:0000256" key="6">
    <source>
        <dbReference type="ARBA" id="ARBA00022968"/>
    </source>
</evidence>
<feature type="transmembrane region" description="Helical" evidence="11">
    <location>
        <begin position="14"/>
        <end position="32"/>
    </location>
</feature>
<dbReference type="Gene3D" id="3.40.50.11660">
    <property type="entry name" value="Glycosyl transferase family 10, C-terminal domain"/>
    <property type="match status" value="1"/>
</dbReference>
<evidence type="ECO:0000256" key="4">
    <source>
        <dbReference type="ARBA" id="ARBA00022679"/>
    </source>
</evidence>
<dbReference type="Pfam" id="PF00852">
    <property type="entry name" value="Glyco_transf_10"/>
    <property type="match status" value="1"/>
</dbReference>
<evidence type="ECO:0000256" key="8">
    <source>
        <dbReference type="ARBA" id="ARBA00023136"/>
    </source>
</evidence>
<dbReference type="Pfam" id="PF17039">
    <property type="entry name" value="Glyco_tran_10_N"/>
    <property type="match status" value="1"/>
</dbReference>
<evidence type="ECO:0000256" key="10">
    <source>
        <dbReference type="ARBA" id="ARBA00060399"/>
    </source>
</evidence>
<evidence type="ECO:0000256" key="11">
    <source>
        <dbReference type="RuleBase" id="RU003832"/>
    </source>
</evidence>
<dbReference type="AlphaFoldDB" id="A0A814FCR8"/>
<dbReference type="UniPathway" id="UPA00378"/>
<dbReference type="GO" id="GO:0046920">
    <property type="term" value="F:alpha-(1-&gt;3)-fucosyltransferase activity"/>
    <property type="evidence" value="ECO:0007669"/>
    <property type="project" value="TreeGrafter"/>
</dbReference>
<evidence type="ECO:0000313" key="14">
    <source>
        <dbReference type="EMBL" id="CAF0979565.1"/>
    </source>
</evidence>
<evidence type="ECO:0000256" key="3">
    <source>
        <dbReference type="ARBA" id="ARBA00022676"/>
    </source>
</evidence>
<feature type="transmembrane region" description="Helical" evidence="11">
    <location>
        <begin position="88"/>
        <end position="106"/>
    </location>
</feature>
<dbReference type="InterPro" id="IPR031481">
    <property type="entry name" value="Glyco_tran_10_N"/>
</dbReference>
<evidence type="ECO:0000256" key="2">
    <source>
        <dbReference type="ARBA" id="ARBA00008919"/>
    </source>
</evidence>
<evidence type="ECO:0000256" key="1">
    <source>
        <dbReference type="ARBA" id="ARBA00004922"/>
    </source>
</evidence>
<proteinExistence type="inferred from homology"/>
<dbReference type="InterPro" id="IPR001503">
    <property type="entry name" value="Glyco_trans_10"/>
</dbReference>
<dbReference type="GO" id="GO:0032580">
    <property type="term" value="C:Golgi cisterna membrane"/>
    <property type="evidence" value="ECO:0007669"/>
    <property type="project" value="UniProtKB-SubCell"/>
</dbReference>
<keyword evidence="5 11" id="KW-0812">Transmembrane</keyword>
<keyword evidence="7 11" id="KW-1133">Transmembrane helix</keyword>